<gene>
    <name evidence="2" type="ORF">Y036_5514</name>
</gene>
<comment type="caution">
    <text evidence="2">The sequence shown here is derived from an EMBL/GenBank/DDBJ whole genome shotgun (WGS) entry which is preliminary data.</text>
</comment>
<proteinExistence type="predicted"/>
<feature type="region of interest" description="Disordered" evidence="1">
    <location>
        <begin position="112"/>
        <end position="150"/>
    </location>
</feature>
<name>A0AA40JH42_BURPE</name>
<dbReference type="Proteomes" id="UP000030475">
    <property type="component" value="Unassembled WGS sequence"/>
</dbReference>
<feature type="compositionally biased region" description="Basic residues" evidence="1">
    <location>
        <begin position="112"/>
        <end position="126"/>
    </location>
</feature>
<evidence type="ECO:0000256" key="1">
    <source>
        <dbReference type="SAM" id="MobiDB-lite"/>
    </source>
</evidence>
<accession>A0AA40JH42</accession>
<feature type="region of interest" description="Disordered" evidence="1">
    <location>
        <begin position="192"/>
        <end position="264"/>
    </location>
</feature>
<dbReference type="AlphaFoldDB" id="A0AA40JH42"/>
<feature type="compositionally biased region" description="Basic residues" evidence="1">
    <location>
        <begin position="255"/>
        <end position="264"/>
    </location>
</feature>
<dbReference type="EMBL" id="JQIM01000008">
    <property type="protein sequence ID" value="KGX16119.1"/>
    <property type="molecule type" value="Genomic_DNA"/>
</dbReference>
<organism evidence="2 3">
    <name type="scientific">Burkholderia pseudomallei</name>
    <name type="common">Pseudomonas pseudomallei</name>
    <dbReference type="NCBI Taxonomy" id="28450"/>
    <lineage>
        <taxon>Bacteria</taxon>
        <taxon>Pseudomonadati</taxon>
        <taxon>Pseudomonadota</taxon>
        <taxon>Betaproteobacteria</taxon>
        <taxon>Burkholderiales</taxon>
        <taxon>Burkholderiaceae</taxon>
        <taxon>Burkholderia</taxon>
        <taxon>pseudomallei group</taxon>
    </lineage>
</organism>
<feature type="compositionally biased region" description="Low complexity" evidence="1">
    <location>
        <begin position="212"/>
        <end position="224"/>
    </location>
</feature>
<evidence type="ECO:0000313" key="2">
    <source>
        <dbReference type="EMBL" id="KGX16119.1"/>
    </source>
</evidence>
<sequence>MAWYDFIIRCTACGRARVRRAVLSSGCAAARRSPLAATPAAFTAVHGIPCVRARLRRPAVRRRRVLTHRRTPRRQDVALPDADADRRIDIRARPAARLCAGGLPVARRARRAAAAARHRVRRRTPRRRADDQRKRVRRSPRPLRGLEPTWRGRGMRAAVRRVSRRADAAARRMRALEWARAVHRERHDLRVRPSCAPQSAADEGLRARERCAPLTATPRPAPARQADDVGRDASGSHRSPRSRPARARAAAARAAARRRPRPAR</sequence>
<evidence type="ECO:0000313" key="3">
    <source>
        <dbReference type="Proteomes" id="UP000030475"/>
    </source>
</evidence>
<protein>
    <submittedName>
        <fullName evidence="2">Major facilitator superfamily MFS_1</fullName>
    </submittedName>
</protein>
<reference evidence="2 3" key="1">
    <citation type="submission" date="2014-08" db="EMBL/GenBank/DDBJ databases">
        <authorList>
            <person name="Bunnell A."/>
            <person name="Chain P.S."/>
            <person name="Chertkov O."/>
            <person name="Currie B.J."/>
            <person name="Daligault H.E."/>
            <person name="Davenport K.W."/>
            <person name="Davis C."/>
            <person name="Gleasner C.D."/>
            <person name="Johnson S.L."/>
            <person name="Kaestli M."/>
            <person name="Koren S."/>
            <person name="Kunde Y.A."/>
            <person name="Mayo M."/>
            <person name="McMurry K.K."/>
            <person name="Price E.P."/>
            <person name="Reitenga K.G."/>
            <person name="Robison R."/>
            <person name="Rosovitz M.J."/>
            <person name="Sarovich D.S."/>
            <person name="Teshima H."/>
        </authorList>
    </citation>
    <scope>NUCLEOTIDE SEQUENCE [LARGE SCALE GENOMIC DNA]</scope>
    <source>
        <strain evidence="2 3">MSHR44</strain>
    </source>
</reference>
<feature type="compositionally biased region" description="Basic and acidic residues" evidence="1">
    <location>
        <begin position="225"/>
        <end position="235"/>
    </location>
</feature>